<dbReference type="AlphaFoldDB" id="A0AA36F139"/>
<keyword evidence="1" id="KW-0472">Membrane</keyword>
<keyword evidence="1" id="KW-1133">Transmembrane helix</keyword>
<organism evidence="2 3">
    <name type="scientific">Octopus vulgaris</name>
    <name type="common">Common octopus</name>
    <dbReference type="NCBI Taxonomy" id="6645"/>
    <lineage>
        <taxon>Eukaryota</taxon>
        <taxon>Metazoa</taxon>
        <taxon>Spiralia</taxon>
        <taxon>Lophotrochozoa</taxon>
        <taxon>Mollusca</taxon>
        <taxon>Cephalopoda</taxon>
        <taxon>Coleoidea</taxon>
        <taxon>Octopodiformes</taxon>
        <taxon>Octopoda</taxon>
        <taxon>Incirrata</taxon>
        <taxon>Octopodidae</taxon>
        <taxon>Octopus</taxon>
    </lineage>
</organism>
<dbReference type="Proteomes" id="UP001162480">
    <property type="component" value="Chromosome 4"/>
</dbReference>
<sequence>MVQEHNRVTKEQLSDTSSYRCLKVKHAKIFNGTFWISLKDHVRLNRKITSIYQRKVDNLKRLFEIIHKMDAENNEIPFDGWWLPPSVTTKMNVETIEFSFALGGFLLLIILVLLCKCFMFHRHRKQSSSPPAEPSHDINSVPVVIPSFSISIISKPTLETVENGEKYYLAAA</sequence>
<proteinExistence type="predicted"/>
<gene>
    <name evidence="2" type="ORF">OCTVUL_1B000130</name>
</gene>
<evidence type="ECO:0000256" key="1">
    <source>
        <dbReference type="SAM" id="Phobius"/>
    </source>
</evidence>
<dbReference type="EMBL" id="OX597817">
    <property type="protein sequence ID" value="CAI9720592.1"/>
    <property type="molecule type" value="Genomic_DNA"/>
</dbReference>
<name>A0AA36F139_OCTVU</name>
<reference evidence="2" key="1">
    <citation type="submission" date="2023-08" db="EMBL/GenBank/DDBJ databases">
        <authorList>
            <person name="Alioto T."/>
            <person name="Alioto T."/>
            <person name="Gomez Garrido J."/>
        </authorList>
    </citation>
    <scope>NUCLEOTIDE SEQUENCE</scope>
</reference>
<evidence type="ECO:0000313" key="2">
    <source>
        <dbReference type="EMBL" id="CAI9720592.1"/>
    </source>
</evidence>
<feature type="transmembrane region" description="Helical" evidence="1">
    <location>
        <begin position="98"/>
        <end position="119"/>
    </location>
</feature>
<protein>
    <submittedName>
        <fullName evidence="2">Uncharacterized protein</fullName>
    </submittedName>
</protein>
<keyword evidence="3" id="KW-1185">Reference proteome</keyword>
<keyword evidence="1" id="KW-0812">Transmembrane</keyword>
<evidence type="ECO:0000313" key="3">
    <source>
        <dbReference type="Proteomes" id="UP001162480"/>
    </source>
</evidence>
<accession>A0AA36F139</accession>